<accession>A0ABZ2G7E6</accession>
<evidence type="ECO:0000313" key="1">
    <source>
        <dbReference type="EMBL" id="WWO37710.1"/>
    </source>
</evidence>
<proteinExistence type="predicted"/>
<protein>
    <submittedName>
        <fullName evidence="1">Type IV pilus biogenesis protein PilM</fullName>
    </submittedName>
</protein>
<dbReference type="EMBL" id="CP125967">
    <property type="protein sequence ID" value="WWO37710.1"/>
    <property type="molecule type" value="Genomic_DNA"/>
</dbReference>
<dbReference type="RefSeq" id="WP_264498227.1">
    <property type="nucleotide sequence ID" value="NZ_CP109947.1"/>
</dbReference>
<gene>
    <name evidence="1" type="primary">pilM</name>
    <name evidence="1" type="ORF">QNA12_14315</name>
</gene>
<reference evidence="1 2" key="1">
    <citation type="journal article" date="2024" name="Front. Plant Sci.">
        <title>Comprehensive phenomic and genomic studies of the species, Pectobacterium cacticida and proposal for reclassification as Alcorniella cacticida comb. nov.</title>
        <authorList>
            <person name="Jonca J."/>
            <person name="Pirhonen M."/>
            <person name="Waleron M.M."/>
            <person name="Gawor J."/>
            <person name="Mrozik A."/>
            <person name="Smoktunowicz M."/>
            <person name="Waleron K."/>
            <person name="Waleron M."/>
        </authorList>
    </citation>
    <scope>NUCLEOTIDE SEQUENCE [LARGE SCALE GENOMIC DNA]</scope>
    <source>
        <strain evidence="1 2">DPMP6</strain>
    </source>
</reference>
<evidence type="ECO:0000313" key="2">
    <source>
        <dbReference type="Proteomes" id="UP001379444"/>
    </source>
</evidence>
<keyword evidence="2" id="KW-1185">Reference proteome</keyword>
<sequence length="148" mass="16003">MQGMLVLMALLVLVGGYQSWRAPVGVQNDIVIETATARQMLQTANALGMLKAQGKPVLSLCPGLRPADSLPVPGLADTQEIHCTEYNGRIIVWTREVPGLASTLREYSRESRLLARFERGGVTTLVEPAPWSISLPASVSEGSLVYIN</sequence>
<dbReference type="Gene3D" id="3.30.450.360">
    <property type="match status" value="1"/>
</dbReference>
<name>A0ABZ2G7E6_9GAMM</name>
<dbReference type="Proteomes" id="UP001379444">
    <property type="component" value="Chromosome"/>
</dbReference>
<organism evidence="1 2">
    <name type="scientific">Pectobacterium cacticida</name>
    <dbReference type="NCBI Taxonomy" id="69221"/>
    <lineage>
        <taxon>Bacteria</taxon>
        <taxon>Pseudomonadati</taxon>
        <taxon>Pseudomonadota</taxon>
        <taxon>Gammaproteobacteria</taxon>
        <taxon>Enterobacterales</taxon>
        <taxon>Pectobacteriaceae</taxon>
        <taxon>Pectobacterium</taxon>
    </lineage>
</organism>